<dbReference type="AlphaFoldDB" id="A0AAW2EDC5"/>
<organism evidence="2 3">
    <name type="scientific">Cardiocondyla obscurior</name>
    <dbReference type="NCBI Taxonomy" id="286306"/>
    <lineage>
        <taxon>Eukaryota</taxon>
        <taxon>Metazoa</taxon>
        <taxon>Ecdysozoa</taxon>
        <taxon>Arthropoda</taxon>
        <taxon>Hexapoda</taxon>
        <taxon>Insecta</taxon>
        <taxon>Pterygota</taxon>
        <taxon>Neoptera</taxon>
        <taxon>Endopterygota</taxon>
        <taxon>Hymenoptera</taxon>
        <taxon>Apocrita</taxon>
        <taxon>Aculeata</taxon>
        <taxon>Formicoidea</taxon>
        <taxon>Formicidae</taxon>
        <taxon>Myrmicinae</taxon>
        <taxon>Cardiocondyla</taxon>
    </lineage>
</organism>
<feature type="compositionally biased region" description="Polar residues" evidence="1">
    <location>
        <begin position="114"/>
        <end position="141"/>
    </location>
</feature>
<accession>A0AAW2EDC5</accession>
<gene>
    <name evidence="2" type="ORF">PUN28_019411</name>
</gene>
<evidence type="ECO:0000313" key="3">
    <source>
        <dbReference type="Proteomes" id="UP001430953"/>
    </source>
</evidence>
<evidence type="ECO:0000256" key="1">
    <source>
        <dbReference type="SAM" id="MobiDB-lite"/>
    </source>
</evidence>
<proteinExistence type="predicted"/>
<protein>
    <submittedName>
        <fullName evidence="2">Uncharacterized protein</fullName>
    </submittedName>
</protein>
<feature type="region of interest" description="Disordered" evidence="1">
    <location>
        <begin position="64"/>
        <end position="203"/>
    </location>
</feature>
<sequence length="242" mass="26992">MNYEDSFIDESEALKIVVESNNKKTIKKSRARRNKQIRNLRELVRRFFIQYLLAAAPSEKVFVSPARNEERPWSPRPGPSPPSPIHGDPEPLFGYIPPEECPNIQLETSAGDLNLSNQSTEPGSEQFRPTTPSYTPNSSLISEPRFPGGEPRACSSPLSPPPFPFEPEEADSLGEDESISLPEVDFLDQPPSPVPSIEVLEEHPEPREVRDLLLELLHKACTPWTNPVPVGAYSIGPDHIEP</sequence>
<keyword evidence="3" id="KW-1185">Reference proteome</keyword>
<dbReference type="Proteomes" id="UP001430953">
    <property type="component" value="Unassembled WGS sequence"/>
</dbReference>
<feature type="compositionally biased region" description="Pro residues" evidence="1">
    <location>
        <begin position="74"/>
        <end position="84"/>
    </location>
</feature>
<feature type="compositionally biased region" description="Acidic residues" evidence="1">
    <location>
        <begin position="166"/>
        <end position="178"/>
    </location>
</feature>
<comment type="caution">
    <text evidence="2">The sequence shown here is derived from an EMBL/GenBank/DDBJ whole genome shotgun (WGS) entry which is preliminary data.</text>
</comment>
<dbReference type="EMBL" id="JADYXP020000025">
    <property type="protein sequence ID" value="KAL0100990.1"/>
    <property type="molecule type" value="Genomic_DNA"/>
</dbReference>
<name>A0AAW2EDC5_9HYME</name>
<reference evidence="2 3" key="1">
    <citation type="submission" date="2023-03" db="EMBL/GenBank/DDBJ databases">
        <title>High recombination rates correlate with genetic variation in Cardiocondyla obscurior ants.</title>
        <authorList>
            <person name="Errbii M."/>
        </authorList>
    </citation>
    <scope>NUCLEOTIDE SEQUENCE [LARGE SCALE GENOMIC DNA]</scope>
    <source>
        <strain evidence="2">Alpha-2009</strain>
        <tissue evidence="2">Whole body</tissue>
    </source>
</reference>
<evidence type="ECO:0000313" key="2">
    <source>
        <dbReference type="EMBL" id="KAL0100990.1"/>
    </source>
</evidence>